<evidence type="ECO:0000256" key="1">
    <source>
        <dbReference type="SAM" id="MobiDB-lite"/>
    </source>
</evidence>
<organism evidence="2 3">
    <name type="scientific">Mycolicibacterium fluoranthenivorans</name>
    <dbReference type="NCBI Taxonomy" id="258505"/>
    <lineage>
        <taxon>Bacteria</taxon>
        <taxon>Bacillati</taxon>
        <taxon>Actinomycetota</taxon>
        <taxon>Actinomycetes</taxon>
        <taxon>Mycobacteriales</taxon>
        <taxon>Mycobacteriaceae</taxon>
        <taxon>Mycolicibacterium</taxon>
    </lineage>
</organism>
<accession>A0A1G4W1E7</accession>
<protein>
    <submittedName>
        <fullName evidence="2">Uncharacterized protein</fullName>
    </submittedName>
</protein>
<feature type="region of interest" description="Disordered" evidence="1">
    <location>
        <begin position="64"/>
        <end position="88"/>
    </location>
</feature>
<gene>
    <name evidence="2" type="ORF">SAMN02799620_02014</name>
</gene>
<dbReference type="AlphaFoldDB" id="A0A1G4W1E7"/>
<dbReference type="EMBL" id="FMUB01000004">
    <property type="protein sequence ID" value="SCX15190.1"/>
    <property type="molecule type" value="Genomic_DNA"/>
</dbReference>
<sequence length="88" mass="10180">MPHYDDDRRQRADLAAELGFYPATLDPADIERHRRANESDKCRPGLGEIRQRYAWHREEKRRRAVEAEGRASVADLYDEDGLSSNAIP</sequence>
<dbReference type="RefSeq" id="WP_139169902.1">
    <property type="nucleotide sequence ID" value="NZ_FMUB01000004.1"/>
</dbReference>
<name>A0A1G4W1E7_9MYCO</name>
<dbReference type="Proteomes" id="UP000199707">
    <property type="component" value="Unassembled WGS sequence"/>
</dbReference>
<reference evidence="3" key="1">
    <citation type="submission" date="2016-10" db="EMBL/GenBank/DDBJ databases">
        <authorList>
            <person name="Varghese N."/>
            <person name="Submissions S."/>
        </authorList>
    </citation>
    <scope>NUCLEOTIDE SEQUENCE [LARGE SCALE GENOMIC DNA]</scope>
    <source>
        <strain evidence="3">UNC267MFSha1.1M11</strain>
    </source>
</reference>
<proteinExistence type="predicted"/>
<evidence type="ECO:0000313" key="2">
    <source>
        <dbReference type="EMBL" id="SCX15190.1"/>
    </source>
</evidence>
<evidence type="ECO:0000313" key="3">
    <source>
        <dbReference type="Proteomes" id="UP000199707"/>
    </source>
</evidence>